<comment type="caution">
    <text evidence="7">The sequence shown here is derived from an EMBL/GenBank/DDBJ whole genome shotgun (WGS) entry which is preliminary data.</text>
</comment>
<evidence type="ECO:0000256" key="3">
    <source>
        <dbReference type="ARBA" id="ARBA00023002"/>
    </source>
</evidence>
<dbReference type="PANTHER" id="PTHR40279">
    <property type="entry name" value="PQQC-LIKE PROTEIN"/>
    <property type="match status" value="1"/>
</dbReference>
<dbReference type="EC" id="1.3.3.11" evidence="4"/>
<comment type="catalytic activity">
    <reaction evidence="4">
        <text>6-(2-amino-2-carboxyethyl)-7,8-dioxo-1,2,3,4,7,8-hexahydroquinoline-2,4-dicarboxylate + 3 O2 = pyrroloquinoline quinone + 2 H2O2 + 2 H2O + H(+)</text>
        <dbReference type="Rhea" id="RHEA:10692"/>
        <dbReference type="ChEBI" id="CHEBI:15377"/>
        <dbReference type="ChEBI" id="CHEBI:15378"/>
        <dbReference type="ChEBI" id="CHEBI:15379"/>
        <dbReference type="ChEBI" id="CHEBI:16240"/>
        <dbReference type="ChEBI" id="CHEBI:58442"/>
        <dbReference type="ChEBI" id="CHEBI:58778"/>
        <dbReference type="EC" id="1.3.3.11"/>
    </reaction>
</comment>
<dbReference type="InterPro" id="IPR011845">
    <property type="entry name" value="PqqC"/>
</dbReference>
<dbReference type="GO" id="GO:0033732">
    <property type="term" value="F:pyrroloquinoline-quinone synthase activity"/>
    <property type="evidence" value="ECO:0007669"/>
    <property type="project" value="UniProtKB-EC"/>
</dbReference>
<dbReference type="Gene3D" id="1.20.910.10">
    <property type="entry name" value="Heme oxygenase-like"/>
    <property type="match status" value="1"/>
</dbReference>
<feature type="compositionally biased region" description="Low complexity" evidence="5">
    <location>
        <begin position="8"/>
        <end position="21"/>
    </location>
</feature>
<evidence type="ECO:0000256" key="4">
    <source>
        <dbReference type="HAMAP-Rule" id="MF_00654"/>
    </source>
</evidence>
<sequence>MSLQTPLSSISDSNTSDSNISEKILQQPWTKEEFEANLRAQHRRYHHLHPFHQRMNAGQLNPEEVRRWVLNRFYYQQSIPLKDAAILSNCPERDIRREWISRIIDHDGRTGSEGGIEAWLKLGEAVGLEREKMLKGQAVLPGVRYAVDAYVNFCRTKPWIEAVASSLTELFGPDAIRDRLIALEKHYPWIDKAGFDYFRVRLKQAPQDASYALNLVLQRCQTVEMQQRAVEALAFKCDLLWSQLEAIERGETRPIIND</sequence>
<proteinExistence type="inferred from homology"/>
<dbReference type="HAMAP" id="MF_00654">
    <property type="entry name" value="PQQ_syn_PqqC"/>
    <property type="match status" value="1"/>
</dbReference>
<dbReference type="Pfam" id="PF03070">
    <property type="entry name" value="TENA_THI-4"/>
    <property type="match status" value="1"/>
</dbReference>
<dbReference type="RefSeq" id="WP_058184010.1">
    <property type="nucleotide sequence ID" value="NZ_LMTZ01000107.1"/>
</dbReference>
<organism evidence="7 8">
    <name type="scientific">Mastigocoleus testarum BC008</name>
    <dbReference type="NCBI Taxonomy" id="371196"/>
    <lineage>
        <taxon>Bacteria</taxon>
        <taxon>Bacillati</taxon>
        <taxon>Cyanobacteriota</taxon>
        <taxon>Cyanophyceae</taxon>
        <taxon>Nostocales</taxon>
        <taxon>Hapalosiphonaceae</taxon>
        <taxon>Mastigocoleus</taxon>
    </lineage>
</organism>
<evidence type="ECO:0000256" key="2">
    <source>
        <dbReference type="ARBA" id="ARBA00022905"/>
    </source>
</evidence>
<feature type="region of interest" description="Disordered" evidence="5">
    <location>
        <begin position="1"/>
        <end position="23"/>
    </location>
</feature>
<dbReference type="GO" id="GO:0018189">
    <property type="term" value="P:pyrroloquinoline quinone biosynthetic process"/>
    <property type="evidence" value="ECO:0007669"/>
    <property type="project" value="UniProtKB-UniRule"/>
</dbReference>
<keyword evidence="2 4" id="KW-0884">PQQ biosynthesis</keyword>
<evidence type="ECO:0000256" key="1">
    <source>
        <dbReference type="ARBA" id="ARBA00004948"/>
    </source>
</evidence>
<evidence type="ECO:0000256" key="5">
    <source>
        <dbReference type="SAM" id="MobiDB-lite"/>
    </source>
</evidence>
<protein>
    <recommendedName>
        <fullName evidence="4">Pyrroloquinoline-quinone synthase</fullName>
        <ecNumber evidence="4">1.3.3.11</ecNumber>
    </recommendedName>
    <alternativeName>
        <fullName evidence="4">Coenzyme PQQ synthesis protein C</fullName>
    </alternativeName>
    <alternativeName>
        <fullName evidence="4">Pyrroloquinoline quinone biosynthesis protein C</fullName>
    </alternativeName>
</protein>
<dbReference type="EMBL" id="LMTZ01000107">
    <property type="protein sequence ID" value="KST65432.1"/>
    <property type="molecule type" value="Genomic_DNA"/>
</dbReference>
<dbReference type="Proteomes" id="UP000053372">
    <property type="component" value="Unassembled WGS sequence"/>
</dbReference>
<evidence type="ECO:0000313" key="8">
    <source>
        <dbReference type="Proteomes" id="UP000053372"/>
    </source>
</evidence>
<dbReference type="OrthoDB" id="9800756at2"/>
<comment type="pathway">
    <text evidence="4">Cofactor biosynthesis; pyrroloquinoline quinone biosynthesis.</text>
</comment>
<dbReference type="PANTHER" id="PTHR40279:SF3">
    <property type="entry name" value="4-AMINOBENZOATE SYNTHASE"/>
    <property type="match status" value="1"/>
</dbReference>
<dbReference type="SUPFAM" id="SSF48613">
    <property type="entry name" value="Heme oxygenase-like"/>
    <property type="match status" value="1"/>
</dbReference>
<comment type="pathway">
    <text evidence="1">Cofactor biosynthesis; thiamine diphosphate biosynthesis.</text>
</comment>
<comment type="similarity">
    <text evidence="4">Belongs to the PqqC family.</text>
</comment>
<evidence type="ECO:0000313" key="7">
    <source>
        <dbReference type="EMBL" id="KST65432.1"/>
    </source>
</evidence>
<feature type="domain" description="Thiaminase-2/PQQC" evidence="6">
    <location>
        <begin position="36"/>
        <end position="245"/>
    </location>
</feature>
<evidence type="ECO:0000259" key="6">
    <source>
        <dbReference type="Pfam" id="PF03070"/>
    </source>
</evidence>
<dbReference type="InterPro" id="IPR004305">
    <property type="entry name" value="Thiaminase-2/PQQC"/>
</dbReference>
<dbReference type="NCBIfam" id="TIGR02111">
    <property type="entry name" value="PQQ_syn_pqqC"/>
    <property type="match status" value="1"/>
</dbReference>
<dbReference type="AlphaFoldDB" id="A0A0V7ZLV7"/>
<comment type="function">
    <text evidence="4">Ring cyclization and eight-electron oxidation of 3a-(2-amino-2-carboxyethyl)-4,5-dioxo-4,5,6,7,8,9-hexahydroquinoline-7,9-dicarboxylic-acid to PQQ.</text>
</comment>
<keyword evidence="3 4" id="KW-0560">Oxidoreductase</keyword>
<name>A0A0V7ZLV7_9CYAN</name>
<dbReference type="UniPathway" id="UPA00539"/>
<gene>
    <name evidence="4" type="primary">pqqC</name>
    <name evidence="7" type="ORF">BC008_41600</name>
</gene>
<accession>A0A0V7ZLV7</accession>
<dbReference type="InterPro" id="IPR039068">
    <property type="entry name" value="PqqC-like"/>
</dbReference>
<keyword evidence="8" id="KW-1185">Reference proteome</keyword>
<dbReference type="InterPro" id="IPR016084">
    <property type="entry name" value="Haem_Oase-like_multi-hlx"/>
</dbReference>
<reference evidence="7 8" key="1">
    <citation type="journal article" date="2015" name="Genome Announc.">
        <title>Draft Genome of the Euendolithic (true boring) Cyanobacterium Mastigocoleus testarum strain BC008.</title>
        <authorList>
            <person name="Guida B.S."/>
            <person name="Garcia-Pichel F."/>
        </authorList>
    </citation>
    <scope>NUCLEOTIDE SEQUENCE [LARGE SCALE GENOMIC DNA]</scope>
    <source>
        <strain evidence="7 8">BC008</strain>
    </source>
</reference>